<dbReference type="SUPFAM" id="SSF56935">
    <property type="entry name" value="Porins"/>
    <property type="match status" value="1"/>
</dbReference>
<evidence type="ECO:0000313" key="6">
    <source>
        <dbReference type="Proteomes" id="UP001597560"/>
    </source>
</evidence>
<reference evidence="6" key="1">
    <citation type="journal article" date="2019" name="Int. J. Syst. Evol. Microbiol.">
        <title>The Global Catalogue of Microorganisms (GCM) 10K type strain sequencing project: providing services to taxonomists for standard genome sequencing and annotation.</title>
        <authorList>
            <consortium name="The Broad Institute Genomics Platform"/>
            <consortium name="The Broad Institute Genome Sequencing Center for Infectious Disease"/>
            <person name="Wu L."/>
            <person name="Ma J."/>
        </authorList>
    </citation>
    <scope>NUCLEOTIDE SEQUENCE [LARGE SCALE GENOMIC DNA]</scope>
    <source>
        <strain evidence="6">KCTC 23098</strain>
    </source>
</reference>
<evidence type="ECO:0000259" key="4">
    <source>
        <dbReference type="Pfam" id="PF14905"/>
    </source>
</evidence>
<sequence length="869" mass="99446">MKIILLCAFFFVLVNQGLGQVKHSVEGLAQDSLGKPIPGALVKLIAPGDTMITVTDERGLFAFINVKAKRLSLAISTIGFHSFNRKYTIDDNEPVFKIPAIILAEAFNFLDEVEITGVHPVTVMEDTIAFDAMAYQVREGDAVEEMVRKLPGMEVSADGNITAQGEPVMKVRLNGKDFFGDDAAAALQNLPADIVQNIQLIDDYGEQANVTGVKNGESQKIININTKPDKRNGYFAKVGGGVGSFDRYSGRLRGNRFKEDQQISVDGSINNTSARSAGLTDAKSFKMNYRDNWSEQLTSYGSLRLNNNVNRKQERNASQQFYRDYTRMEDENNSDYNSQSEYKLDWNLEYRPDTANYLKVEPEIRYENSRATGQGVSTTNLLNTSSVRNSQLEQHAKSGSYGIEWFYNHKFAKQGRNLSAGGDLSYADGKEEQEVSNEYYFVDSLGEGYERQHQFRFNHNKTANLRLKASYMEPVTEHTVLEASYQWNRRSTENTKEVNDIDSADTWMYNPQLSNAFNYKFTTNQLGLTWRTNREKFKYNLGLMAQPTVLEGTDLTRNTNTYKRSFNWIPNARFVYRFSEKHQLTAKYNGRSSQPAFNQLQPITDNSDIQNVVTGNPNLKPEYTDNIGLEYRQANWETGYVLFSKLSFTQTRDKIVTTKEIIPDSLKEVTTYMNTDGFYTARGNYSISKPFDNRKYTLTYYGNVNYSNNIAFTNNERNIGKNTEFRQGLKFRIDLDDVIDTELNANYTINSTHYSSSTFDDRRTNQLFIGLRGRNYLFNDWTVGYDFSKTINKGFNATNANPTLLNVYVEYRFFKGNKGTVRLEGFDLFNENTGISRDVFDNEIVDRQSDRLARYFILTFNYRIQKFGS</sequence>
<comment type="caution">
    <text evidence="5">The sequence shown here is derived from an EMBL/GenBank/DDBJ whole genome shotgun (WGS) entry which is preliminary data.</text>
</comment>
<dbReference type="SUPFAM" id="SSF49464">
    <property type="entry name" value="Carboxypeptidase regulatory domain-like"/>
    <property type="match status" value="1"/>
</dbReference>
<organism evidence="5 6">
    <name type="scientific">Olivibacter jilunii</name>
    <dbReference type="NCBI Taxonomy" id="985016"/>
    <lineage>
        <taxon>Bacteria</taxon>
        <taxon>Pseudomonadati</taxon>
        <taxon>Bacteroidota</taxon>
        <taxon>Sphingobacteriia</taxon>
        <taxon>Sphingobacteriales</taxon>
        <taxon>Sphingobacteriaceae</taxon>
        <taxon>Olivibacter</taxon>
    </lineage>
</organism>
<keyword evidence="3" id="KW-0998">Cell outer membrane</keyword>
<evidence type="ECO:0000256" key="1">
    <source>
        <dbReference type="ARBA" id="ARBA00004442"/>
    </source>
</evidence>
<evidence type="ECO:0000256" key="2">
    <source>
        <dbReference type="ARBA" id="ARBA00023136"/>
    </source>
</evidence>
<accession>A0ABW6B551</accession>
<dbReference type="RefSeq" id="WP_377612768.1">
    <property type="nucleotide sequence ID" value="NZ_JBHUPA010000016.1"/>
</dbReference>
<name>A0ABW6B551_9SPHI</name>
<evidence type="ECO:0000313" key="5">
    <source>
        <dbReference type="EMBL" id="MFD2964536.1"/>
    </source>
</evidence>
<dbReference type="EMBL" id="JBHUPA010000016">
    <property type="protein sequence ID" value="MFD2964536.1"/>
    <property type="molecule type" value="Genomic_DNA"/>
</dbReference>
<dbReference type="Proteomes" id="UP001597560">
    <property type="component" value="Unassembled WGS sequence"/>
</dbReference>
<keyword evidence="6" id="KW-1185">Reference proteome</keyword>
<dbReference type="Pfam" id="PF14905">
    <property type="entry name" value="OMP_b-brl_3"/>
    <property type="match status" value="1"/>
</dbReference>
<feature type="domain" description="Outer membrane protein beta-barrel" evidence="4">
    <location>
        <begin position="409"/>
        <end position="753"/>
    </location>
</feature>
<protein>
    <submittedName>
        <fullName evidence="5">Outer membrane beta-barrel family protein</fullName>
    </submittedName>
</protein>
<dbReference type="InterPro" id="IPR036942">
    <property type="entry name" value="Beta-barrel_TonB_sf"/>
</dbReference>
<proteinExistence type="predicted"/>
<gene>
    <name evidence="5" type="ORF">ACFS6J_22235</name>
</gene>
<comment type="subcellular location">
    <subcellularLocation>
        <location evidence="1">Cell outer membrane</location>
    </subcellularLocation>
</comment>
<keyword evidence="2" id="KW-0472">Membrane</keyword>
<evidence type="ECO:0000256" key="3">
    <source>
        <dbReference type="ARBA" id="ARBA00023237"/>
    </source>
</evidence>
<dbReference type="InterPro" id="IPR041700">
    <property type="entry name" value="OMP_b-brl_3"/>
</dbReference>
<dbReference type="Pfam" id="PF13620">
    <property type="entry name" value="CarboxypepD_reg"/>
    <property type="match status" value="1"/>
</dbReference>
<dbReference type="InterPro" id="IPR008969">
    <property type="entry name" value="CarboxyPept-like_regulatory"/>
</dbReference>
<dbReference type="Gene3D" id="2.40.170.20">
    <property type="entry name" value="TonB-dependent receptor, beta-barrel domain"/>
    <property type="match status" value="1"/>
</dbReference>